<feature type="domain" description="SLH" evidence="3">
    <location>
        <begin position="633"/>
        <end position="690"/>
    </location>
</feature>
<dbReference type="Pfam" id="PF16244">
    <property type="entry name" value="DUF4901"/>
    <property type="match status" value="2"/>
</dbReference>
<evidence type="ECO:0000313" key="5">
    <source>
        <dbReference type="Proteomes" id="UP000007652"/>
    </source>
</evidence>
<dbReference type="InterPro" id="IPR032599">
    <property type="entry name" value="YcdB/YcdC_rep_domain"/>
</dbReference>
<reference evidence="4 5" key="1">
    <citation type="journal article" date="2011" name="J. Bacteriol.">
        <title>Draft genome sequence of Caloramator australicus strain RC3T, a thermoanaerobe from the Great Artesian Basin of Australia.</title>
        <authorList>
            <person name="Ogg C.D."/>
            <person name="Patel B.K.C."/>
        </authorList>
    </citation>
    <scope>NUCLEOTIDE SEQUENCE [LARGE SCALE GENOMIC DNA]</scope>
    <source>
        <strain evidence="4 5">RC3</strain>
    </source>
</reference>
<dbReference type="STRING" id="857293.CAAU_0748"/>
<dbReference type="eggNOG" id="COG3858">
    <property type="taxonomic scope" value="Bacteria"/>
</dbReference>
<dbReference type="Proteomes" id="UP000007652">
    <property type="component" value="Unassembled WGS sequence"/>
</dbReference>
<feature type="chain" id="PRO_5003711673" description="SLH domain-containing protein" evidence="2">
    <location>
        <begin position="24"/>
        <end position="690"/>
    </location>
</feature>
<evidence type="ECO:0000256" key="2">
    <source>
        <dbReference type="SAM" id="SignalP"/>
    </source>
</evidence>
<organism evidence="4 5">
    <name type="scientific">Caloramator australicus RC3</name>
    <dbReference type="NCBI Taxonomy" id="857293"/>
    <lineage>
        <taxon>Bacteria</taxon>
        <taxon>Bacillati</taxon>
        <taxon>Bacillota</taxon>
        <taxon>Clostridia</taxon>
        <taxon>Eubacteriales</taxon>
        <taxon>Clostridiaceae</taxon>
        <taxon>Caloramator</taxon>
    </lineage>
</organism>
<proteinExistence type="predicted"/>
<feature type="signal peptide" evidence="2">
    <location>
        <begin position="1"/>
        <end position="23"/>
    </location>
</feature>
<evidence type="ECO:0000259" key="3">
    <source>
        <dbReference type="PROSITE" id="PS51272"/>
    </source>
</evidence>
<accession>I7LIC2</accession>
<dbReference type="EMBL" id="CAKP01000035">
    <property type="protein sequence ID" value="CCJ32832.1"/>
    <property type="molecule type" value="Genomic_DNA"/>
</dbReference>
<protein>
    <recommendedName>
        <fullName evidence="3">SLH domain-containing protein</fullName>
    </recommendedName>
</protein>
<gene>
    <name evidence="4" type="ORF">CAAU_0748</name>
</gene>
<comment type="caution">
    <text evidence="4">The sequence shown here is derived from an EMBL/GenBank/DDBJ whole genome shotgun (WGS) entry which is preliminary data.</text>
</comment>
<keyword evidence="2" id="KW-0732">Signal</keyword>
<feature type="domain" description="SLH" evidence="3">
    <location>
        <begin position="516"/>
        <end position="630"/>
    </location>
</feature>
<dbReference type="RefSeq" id="WP_008908108.1">
    <property type="nucleotide sequence ID" value="NZ_CAKP01000035.1"/>
</dbReference>
<evidence type="ECO:0000256" key="1">
    <source>
        <dbReference type="ARBA" id="ARBA00022737"/>
    </source>
</evidence>
<dbReference type="PROSITE" id="PS51272">
    <property type="entry name" value="SLH"/>
    <property type="match status" value="2"/>
</dbReference>
<name>I7LIC2_9CLOT</name>
<dbReference type="InterPro" id="IPR001119">
    <property type="entry name" value="SLH_dom"/>
</dbReference>
<dbReference type="Pfam" id="PF00395">
    <property type="entry name" value="SLH"/>
    <property type="match status" value="2"/>
</dbReference>
<keyword evidence="1" id="KW-0677">Repeat</keyword>
<keyword evidence="5" id="KW-1185">Reference proteome</keyword>
<dbReference type="OrthoDB" id="2473368at2"/>
<evidence type="ECO:0000313" key="4">
    <source>
        <dbReference type="EMBL" id="CCJ32832.1"/>
    </source>
</evidence>
<sequence>MKKFLSSLLCFTLIFSLFSYTKAASTTIDLKNAILIAKSSFEFDDRDLKFTYNLNSNESKSFWNLSWTGKNKQINIQVNAQNGDIISMYRYEGEQTITNKIPKYSKEKAKEVAEGLIRKLVGEKFKEFVYDEANSNYLYYNPNYDFRYTRRINGIDYKDNFISVSVDKNNLKIMSYYFEYDYEGVPTSQNIITLEKAKEIFESKMGLELSYKVFYDYEKNERNVKLIYTPKSSVYPIDAVTGEILKNPIYIFTENSQKDAAGALPTLTPEEIKAIEENKKLISKEEVENILVQKLGLNKELNMEYINLGHDLYSDRYIWTVYYSKTSQDKSNYYYFGATIDALTGEILSFYRNFPNIENYKEPKYTKQDAKKIAEDFINSLSKDKFIKCQYREALNVDEKYVYSFEYRRIENSIPVANEGFTISISPYTGEVLHYYQTWSDIVFPKVENIISIDKAHNILYNKNNFKLNYMKYFDYDFKMNKYFIKLVYSFTSYNFMIDAKEGILLDYSGKPLKEVKKISYSDIKNSPYYNDINILIDIGIIDDEGENFYPNQMIRQKDFIKYIVKSLEPNYIIYREDTKEEYDNYYEIAIKKGIISSKEKNPNAYVTRQDAAKWIIRAMGVGFIAELSNLYTLNFKDSKLIPKNYKGYIAIANELKIITPIKGYFMPRQSVTRGEAAKMLVNYLKVEKQ</sequence>
<dbReference type="AlphaFoldDB" id="I7LIC2"/>